<dbReference type="WBParaSite" id="PgR003_g099_t02">
    <property type="protein sequence ID" value="PgR003_g099_t02"/>
    <property type="gene ID" value="PgR003_g099"/>
</dbReference>
<feature type="transmembrane region" description="Helical" evidence="2">
    <location>
        <begin position="30"/>
        <end position="52"/>
    </location>
</feature>
<reference evidence="4 5" key="1">
    <citation type="submission" date="2022-11" db="UniProtKB">
        <authorList>
            <consortium name="WormBaseParasite"/>
        </authorList>
    </citation>
    <scope>IDENTIFICATION</scope>
</reference>
<accession>A0A915A8Z0</accession>
<keyword evidence="2" id="KW-0812">Transmembrane</keyword>
<protein>
    <submittedName>
        <fullName evidence="4 5">MARVEL domain-containing protein</fullName>
    </submittedName>
</protein>
<sequence length="263" mass="28821">MPIIQRRSRIRSQRTIESTRCCCCYIRPNVSALLGGVLSTCIAIIVATVVAADGYHAVIAPLVIAIICSVLFFVGWSISNILLMIPMLVYNIALEICFVAGAVWSIYCVVDPPVTALFCDGDDDCDTRWICIIIAVLLCVFSGIILFSIQSIARYIAVTKENVRRSTLRTVTYSTTMCDAIPAVPPSYATSTGVTRPHFFVYPLANSSISTNSPMYMNAPITLNDSSSSTHQRSHSEQNNAIAPPSNENEKFREDIAPPPYQP</sequence>
<name>A0A915A8Z0_PARUN</name>
<evidence type="ECO:0000313" key="5">
    <source>
        <dbReference type="WBParaSite" id="PgR003_g099_t05"/>
    </source>
</evidence>
<feature type="transmembrane region" description="Helical" evidence="2">
    <location>
        <begin position="58"/>
        <end position="76"/>
    </location>
</feature>
<feature type="transmembrane region" description="Helical" evidence="2">
    <location>
        <begin position="88"/>
        <end position="107"/>
    </location>
</feature>
<evidence type="ECO:0000256" key="2">
    <source>
        <dbReference type="SAM" id="Phobius"/>
    </source>
</evidence>
<feature type="region of interest" description="Disordered" evidence="1">
    <location>
        <begin position="220"/>
        <end position="263"/>
    </location>
</feature>
<dbReference type="Proteomes" id="UP000887569">
    <property type="component" value="Unplaced"/>
</dbReference>
<dbReference type="AlphaFoldDB" id="A0A915A8Z0"/>
<evidence type="ECO:0000313" key="3">
    <source>
        <dbReference type="Proteomes" id="UP000887569"/>
    </source>
</evidence>
<dbReference type="WBParaSite" id="PgR003_g099_t05">
    <property type="protein sequence ID" value="PgR003_g099_t05"/>
    <property type="gene ID" value="PgR003_g099"/>
</dbReference>
<feature type="transmembrane region" description="Helical" evidence="2">
    <location>
        <begin position="127"/>
        <end position="147"/>
    </location>
</feature>
<evidence type="ECO:0000313" key="4">
    <source>
        <dbReference type="WBParaSite" id="PgR003_g099_t02"/>
    </source>
</evidence>
<evidence type="ECO:0000256" key="1">
    <source>
        <dbReference type="SAM" id="MobiDB-lite"/>
    </source>
</evidence>
<keyword evidence="3" id="KW-1185">Reference proteome</keyword>
<proteinExistence type="predicted"/>
<keyword evidence="2" id="KW-0472">Membrane</keyword>
<keyword evidence="2" id="KW-1133">Transmembrane helix</keyword>
<organism evidence="3 4">
    <name type="scientific">Parascaris univalens</name>
    <name type="common">Nematode worm</name>
    <dbReference type="NCBI Taxonomy" id="6257"/>
    <lineage>
        <taxon>Eukaryota</taxon>
        <taxon>Metazoa</taxon>
        <taxon>Ecdysozoa</taxon>
        <taxon>Nematoda</taxon>
        <taxon>Chromadorea</taxon>
        <taxon>Rhabditida</taxon>
        <taxon>Spirurina</taxon>
        <taxon>Ascaridomorpha</taxon>
        <taxon>Ascaridoidea</taxon>
        <taxon>Ascarididae</taxon>
        <taxon>Parascaris</taxon>
    </lineage>
</organism>